<feature type="compositionally biased region" description="Basic and acidic residues" evidence="1">
    <location>
        <begin position="265"/>
        <end position="277"/>
    </location>
</feature>
<dbReference type="EMBL" id="CM007386">
    <property type="protein sequence ID" value="ONK66449.1"/>
    <property type="molecule type" value="Genomic_DNA"/>
</dbReference>
<dbReference type="PANTHER" id="PTHR34468:SF2">
    <property type="entry name" value="MICROTUBULE-ASSOCIATED FUTSCH-LIKE PROTEIN"/>
    <property type="match status" value="1"/>
</dbReference>
<dbReference type="Proteomes" id="UP000243459">
    <property type="component" value="Chromosome 6"/>
</dbReference>
<evidence type="ECO:0000256" key="1">
    <source>
        <dbReference type="SAM" id="MobiDB-lite"/>
    </source>
</evidence>
<proteinExistence type="predicted"/>
<dbReference type="OrthoDB" id="1930709at2759"/>
<dbReference type="PANTHER" id="PTHR34468">
    <property type="entry name" value="MICROTUBULE-ASSOCIATED FUTSCH-LIKE PROTEIN"/>
    <property type="match status" value="1"/>
</dbReference>
<feature type="compositionally biased region" description="Basic and acidic residues" evidence="1">
    <location>
        <begin position="287"/>
        <end position="297"/>
    </location>
</feature>
<dbReference type="AlphaFoldDB" id="A0A5P1ENS2"/>
<feature type="compositionally biased region" description="Low complexity" evidence="1">
    <location>
        <begin position="32"/>
        <end position="49"/>
    </location>
</feature>
<dbReference type="Gramene" id="ONK66449">
    <property type="protein sequence ID" value="ONK66449"/>
    <property type="gene ID" value="A4U43_C06F8150"/>
</dbReference>
<organism evidence="2 3">
    <name type="scientific">Asparagus officinalis</name>
    <name type="common">Garden asparagus</name>
    <dbReference type="NCBI Taxonomy" id="4686"/>
    <lineage>
        <taxon>Eukaryota</taxon>
        <taxon>Viridiplantae</taxon>
        <taxon>Streptophyta</taxon>
        <taxon>Embryophyta</taxon>
        <taxon>Tracheophyta</taxon>
        <taxon>Spermatophyta</taxon>
        <taxon>Magnoliopsida</taxon>
        <taxon>Liliopsida</taxon>
        <taxon>Asparagales</taxon>
        <taxon>Asparagaceae</taxon>
        <taxon>Asparagoideae</taxon>
        <taxon>Asparagus</taxon>
    </lineage>
</organism>
<feature type="compositionally biased region" description="Polar residues" evidence="1">
    <location>
        <begin position="71"/>
        <end position="87"/>
    </location>
</feature>
<feature type="region of interest" description="Disordered" evidence="1">
    <location>
        <begin position="185"/>
        <end position="336"/>
    </location>
</feature>
<reference evidence="3" key="1">
    <citation type="journal article" date="2017" name="Nat. Commun.">
        <title>The asparagus genome sheds light on the origin and evolution of a young Y chromosome.</title>
        <authorList>
            <person name="Harkess A."/>
            <person name="Zhou J."/>
            <person name="Xu C."/>
            <person name="Bowers J.E."/>
            <person name="Van der Hulst R."/>
            <person name="Ayyampalayam S."/>
            <person name="Mercati F."/>
            <person name="Riccardi P."/>
            <person name="McKain M.R."/>
            <person name="Kakrana A."/>
            <person name="Tang H."/>
            <person name="Ray J."/>
            <person name="Groenendijk J."/>
            <person name="Arikit S."/>
            <person name="Mathioni S.M."/>
            <person name="Nakano M."/>
            <person name="Shan H."/>
            <person name="Telgmann-Rauber A."/>
            <person name="Kanno A."/>
            <person name="Yue Z."/>
            <person name="Chen H."/>
            <person name="Li W."/>
            <person name="Chen Y."/>
            <person name="Xu X."/>
            <person name="Zhang Y."/>
            <person name="Luo S."/>
            <person name="Chen H."/>
            <person name="Gao J."/>
            <person name="Mao Z."/>
            <person name="Pires J.C."/>
            <person name="Luo M."/>
            <person name="Kudrna D."/>
            <person name="Wing R.A."/>
            <person name="Meyers B.C."/>
            <person name="Yi K."/>
            <person name="Kong H."/>
            <person name="Lavrijsen P."/>
            <person name="Sunseri F."/>
            <person name="Falavigna A."/>
            <person name="Ye Y."/>
            <person name="Leebens-Mack J.H."/>
            <person name="Chen G."/>
        </authorList>
    </citation>
    <scope>NUCLEOTIDE SEQUENCE [LARGE SCALE GENOMIC DNA]</scope>
    <source>
        <strain evidence="3">cv. DH0086</strain>
    </source>
</reference>
<accession>A0A5P1ENS2</accession>
<feature type="compositionally biased region" description="Polar residues" evidence="1">
    <location>
        <begin position="185"/>
        <end position="194"/>
    </location>
</feature>
<evidence type="ECO:0000313" key="3">
    <source>
        <dbReference type="Proteomes" id="UP000243459"/>
    </source>
</evidence>
<feature type="region of interest" description="Disordered" evidence="1">
    <location>
        <begin position="20"/>
        <end position="87"/>
    </location>
</feature>
<feature type="compositionally biased region" description="Polar residues" evidence="1">
    <location>
        <begin position="201"/>
        <end position="211"/>
    </location>
</feature>
<protein>
    <submittedName>
        <fullName evidence="2">Uncharacterized protein</fullName>
    </submittedName>
</protein>
<keyword evidence="3" id="KW-1185">Reference proteome</keyword>
<name>A0A5P1ENS2_ASPOF</name>
<gene>
    <name evidence="2" type="ORF">A4U43_C06F8150</name>
</gene>
<evidence type="ECO:0000313" key="2">
    <source>
        <dbReference type="EMBL" id="ONK66449.1"/>
    </source>
</evidence>
<feature type="compositionally biased region" description="Basic and acidic residues" evidence="1">
    <location>
        <begin position="306"/>
        <end position="318"/>
    </location>
</feature>
<feature type="compositionally biased region" description="Basic and acidic residues" evidence="1">
    <location>
        <begin position="229"/>
        <end position="239"/>
    </location>
</feature>
<sequence length="336" mass="36670">MIFAAVSLGSKLRYPLRSSARSKAAAIDDSSESSSVSRRVRPPSNVSQSMDVLDLSAKDKSTKPPRRLSIPTKSAFSPRQASVGSITPLSDVSKSSNRRKFNLLSSVSYWLAQIKLSESASKHSVSLGFFKLALDSGCEPLQRMREELKSYVRKHSLLTVLGETAKDVLQSYNILEEEFEQLKLSSNSPQSQEGNLAPNKNADSSSASTGDRNLKPKSLISKALTVSESNKKDTVEKRVSAAKNRASNIKNTDPGPVKDANISNIEKKPQKPRRVESNRGNAKIKSSTKEPVGKKVDPMPTEAASSEDKDIQEDKENMDCQSMDVAQVTGEEIQAI</sequence>
<dbReference type="OMA" id="SYNISHD"/>